<comment type="caution">
    <text evidence="3">The sequence shown here is derived from an EMBL/GenBank/DDBJ whole genome shotgun (WGS) entry which is preliminary data.</text>
</comment>
<evidence type="ECO:0000313" key="3">
    <source>
        <dbReference type="EMBL" id="OAN42501.1"/>
    </source>
</evidence>
<gene>
    <name evidence="3" type="ORF">A4X20_02150</name>
</gene>
<dbReference type="Pfam" id="PF00535">
    <property type="entry name" value="Glycos_transf_2"/>
    <property type="match status" value="1"/>
</dbReference>
<dbReference type="Proteomes" id="UP000078396">
    <property type="component" value="Unassembled WGS sequence"/>
</dbReference>
<keyword evidence="1" id="KW-0472">Membrane</keyword>
<dbReference type="EMBL" id="LWCS01000001">
    <property type="protein sequence ID" value="OAN42501.1"/>
    <property type="molecule type" value="Genomic_DNA"/>
</dbReference>
<dbReference type="GO" id="GO:0016740">
    <property type="term" value="F:transferase activity"/>
    <property type="evidence" value="ECO:0007669"/>
    <property type="project" value="UniProtKB-KW"/>
</dbReference>
<feature type="domain" description="Glycosyltransferase 2-like" evidence="2">
    <location>
        <begin position="50"/>
        <end position="161"/>
    </location>
</feature>
<evidence type="ECO:0000259" key="2">
    <source>
        <dbReference type="Pfam" id="PF00535"/>
    </source>
</evidence>
<dbReference type="InterPro" id="IPR029044">
    <property type="entry name" value="Nucleotide-diphossugar_trans"/>
</dbReference>
<dbReference type="Gene3D" id="3.90.550.10">
    <property type="entry name" value="Spore Coat Polysaccharide Biosynthesis Protein SpsA, Chain A"/>
    <property type="match status" value="1"/>
</dbReference>
<dbReference type="SUPFAM" id="SSF53448">
    <property type="entry name" value="Nucleotide-diphospho-sugar transferases"/>
    <property type="match status" value="1"/>
</dbReference>
<evidence type="ECO:0000256" key="1">
    <source>
        <dbReference type="SAM" id="Phobius"/>
    </source>
</evidence>
<name>A0A178M374_MYCIR</name>
<evidence type="ECO:0000313" key="4">
    <source>
        <dbReference type="Proteomes" id="UP000078396"/>
    </source>
</evidence>
<dbReference type="AlphaFoldDB" id="A0A178M374"/>
<keyword evidence="1" id="KW-0812">Transmembrane</keyword>
<proteinExistence type="predicted"/>
<dbReference type="OrthoDB" id="9806525at2"/>
<organism evidence="3 4">
    <name type="scientific">Mycolicibacterium iranicum</name>
    <name type="common">Mycobacterium iranicum</name>
    <dbReference type="NCBI Taxonomy" id="912594"/>
    <lineage>
        <taxon>Bacteria</taxon>
        <taxon>Bacillati</taxon>
        <taxon>Actinomycetota</taxon>
        <taxon>Actinomycetes</taxon>
        <taxon>Mycobacteriales</taxon>
        <taxon>Mycobacteriaceae</taxon>
        <taxon>Mycolicibacterium</taxon>
    </lineage>
</organism>
<dbReference type="InterPro" id="IPR001173">
    <property type="entry name" value="Glyco_trans_2-like"/>
</dbReference>
<dbReference type="PROSITE" id="PS51257">
    <property type="entry name" value="PROKAR_LIPOPROTEIN"/>
    <property type="match status" value="1"/>
</dbReference>
<feature type="transmembrane region" description="Helical" evidence="1">
    <location>
        <begin position="280"/>
        <end position="303"/>
    </location>
</feature>
<sequence>MPGARLPETLRILTVAGSVLACAGTTHQILNQRLLRRPPADPPPVDAAVSVLIPARDEAHRIAPTIRSVLAQRGLSDVEVVVLDDNSTDGTANVVESTAAGDPRLRILTGTAPPAGVLGKPHACAQLAADARGEILVFVDADVTLAPDAVAAAVAVLRGPEPFDLLSPWPRQVAVGVLGRLIQPLLAWSWLTTLPLRIAERSRRQSMAVANGQFLVVEADALARAGGWESVSGSVLDDIGLARAVRSAGGRTGLADGSRLASCHMYLDGRELFDGYRKSLWAAFGSPAGAAAVGAALLLVYVVPAVGAVRGDRVGLLGYAAAAVGRALASRWSGRPWDAAAHPVSVVALVGLLSASWVGRLRGTLQWKGRAL</sequence>
<dbReference type="RefSeq" id="WP_064279830.1">
    <property type="nucleotide sequence ID" value="NZ_LWCS01000001.1"/>
</dbReference>
<protein>
    <submittedName>
        <fullName evidence="3">Glycosyl transferase</fullName>
    </submittedName>
</protein>
<dbReference type="CDD" id="cd00761">
    <property type="entry name" value="Glyco_tranf_GTA_type"/>
    <property type="match status" value="1"/>
</dbReference>
<keyword evidence="3" id="KW-0808">Transferase</keyword>
<dbReference type="STRING" id="912594.AWC12_16250"/>
<accession>A0A178M374</accession>
<feature type="transmembrane region" description="Helical" evidence="1">
    <location>
        <begin position="340"/>
        <end position="358"/>
    </location>
</feature>
<reference evidence="3 4" key="1">
    <citation type="submission" date="2016-04" db="EMBL/GenBank/DDBJ databases">
        <title>Draft Genome Sequences of Staphylococcus capitis Strain H36, S. capitis Strain H65, S. cohnii Strain H62, S. hominis Strain H69, Mycobacterium iranicum Strain H39, Plantibacter sp. Strain H53, Pseudomonas oryzihabitans Strain H72, and Microbacterium sp. Strain H83, isolated from residential settings.</title>
        <authorList>
            <person name="Lymperopoulou D."/>
            <person name="Adams R.I."/>
            <person name="Lindow S."/>
            <person name="Coil D.A."/>
            <person name="Jospin G."/>
            <person name="Eisen J.A."/>
        </authorList>
    </citation>
    <scope>NUCLEOTIDE SEQUENCE [LARGE SCALE GENOMIC DNA]</scope>
    <source>
        <strain evidence="3 4">H39</strain>
    </source>
</reference>
<dbReference type="eggNOG" id="COG1215">
    <property type="taxonomic scope" value="Bacteria"/>
</dbReference>
<dbReference type="PANTHER" id="PTHR43646">
    <property type="entry name" value="GLYCOSYLTRANSFERASE"/>
    <property type="match status" value="1"/>
</dbReference>
<keyword evidence="1" id="KW-1133">Transmembrane helix</keyword>
<dbReference type="PANTHER" id="PTHR43646:SF3">
    <property type="entry name" value="SLR1566 PROTEIN"/>
    <property type="match status" value="1"/>
</dbReference>